<evidence type="ECO:0000259" key="1">
    <source>
        <dbReference type="Pfam" id="PF14080"/>
    </source>
</evidence>
<dbReference type="EMBL" id="BAABGZ010000006">
    <property type="protein sequence ID" value="GAA4346575.1"/>
    <property type="molecule type" value="Genomic_DNA"/>
</dbReference>
<keyword evidence="3" id="KW-1185">Reference proteome</keyword>
<comment type="caution">
    <text evidence="2">The sequence shown here is derived from an EMBL/GenBank/DDBJ whole genome shotgun (WGS) entry which is preliminary data.</text>
</comment>
<dbReference type="Proteomes" id="UP001501153">
    <property type="component" value="Unassembled WGS sequence"/>
</dbReference>
<accession>A0ABP8HX41</accession>
<gene>
    <name evidence="2" type="ORF">GCM10023185_01020</name>
</gene>
<name>A0ABP8HX41_9BACT</name>
<protein>
    <recommendedName>
        <fullName evidence="1">DUF4261 domain-containing protein</fullName>
    </recommendedName>
</protein>
<dbReference type="RefSeq" id="WP_345232806.1">
    <property type="nucleotide sequence ID" value="NZ_BAABGZ010000006.1"/>
</dbReference>
<feature type="domain" description="DUF4261" evidence="1">
    <location>
        <begin position="206"/>
        <end position="281"/>
    </location>
</feature>
<reference evidence="3" key="1">
    <citation type="journal article" date="2019" name="Int. J. Syst. Evol. Microbiol.">
        <title>The Global Catalogue of Microorganisms (GCM) 10K type strain sequencing project: providing services to taxonomists for standard genome sequencing and annotation.</title>
        <authorList>
            <consortium name="The Broad Institute Genomics Platform"/>
            <consortium name="The Broad Institute Genome Sequencing Center for Infectious Disease"/>
            <person name="Wu L."/>
            <person name="Ma J."/>
        </authorList>
    </citation>
    <scope>NUCLEOTIDE SEQUENCE [LARGE SCALE GENOMIC DNA]</scope>
    <source>
        <strain evidence="3">JCM 17923</strain>
    </source>
</reference>
<dbReference type="InterPro" id="IPR025357">
    <property type="entry name" value="DUF4261"/>
</dbReference>
<organism evidence="2 3">
    <name type="scientific">Hymenobacter saemangeumensis</name>
    <dbReference type="NCBI Taxonomy" id="1084522"/>
    <lineage>
        <taxon>Bacteria</taxon>
        <taxon>Pseudomonadati</taxon>
        <taxon>Bacteroidota</taxon>
        <taxon>Cytophagia</taxon>
        <taxon>Cytophagales</taxon>
        <taxon>Hymenobacteraceae</taxon>
        <taxon>Hymenobacter</taxon>
    </lineage>
</organism>
<proteinExistence type="predicted"/>
<evidence type="ECO:0000313" key="2">
    <source>
        <dbReference type="EMBL" id="GAA4346575.1"/>
    </source>
</evidence>
<dbReference type="Pfam" id="PF14080">
    <property type="entry name" value="DUF4261"/>
    <property type="match status" value="1"/>
</dbReference>
<sequence>MGFIDFVKKKKTSAAPEEPLRNYPQMLTAKLLFANRPGVDKESVISGLRATYSQVYSPDSEESLLYFFPEIEVKLEDGVIAAQCMVLFPNADNEKAEIAPEALQQNWYWEEVATVAATCKYEVLASDFMTRTLDYKSRLTLFMNFLAVLTRTTNPQAVYSVGAQRLIEPNDFVESWTNASQQALNGLVNVRLFNISNGAASEILMDTVGLHLLGLPDFQIRFSNLDESAVGQTLWNYAYYVYEHGDIITDGSTIQGLTPQSKWKCERQLALVAPERVVIHLQPS</sequence>
<evidence type="ECO:0000313" key="3">
    <source>
        <dbReference type="Proteomes" id="UP001501153"/>
    </source>
</evidence>